<name>A0A4S2DMP7_9CLOT</name>
<dbReference type="InterPro" id="IPR013563">
    <property type="entry name" value="Oligopep_ABC_C"/>
</dbReference>
<dbReference type="PROSITE" id="PS50893">
    <property type="entry name" value="ABC_TRANSPORTER_2"/>
    <property type="match status" value="1"/>
</dbReference>
<dbReference type="PANTHER" id="PTHR43297">
    <property type="entry name" value="OLIGOPEPTIDE TRANSPORT ATP-BINDING PROTEIN APPD"/>
    <property type="match status" value="1"/>
</dbReference>
<accession>A0A4S2DMP7</accession>
<evidence type="ECO:0000313" key="9">
    <source>
        <dbReference type="EMBL" id="TGY43606.1"/>
    </source>
</evidence>
<keyword evidence="7" id="KW-0472">Membrane</keyword>
<evidence type="ECO:0000256" key="2">
    <source>
        <dbReference type="ARBA" id="ARBA00005417"/>
    </source>
</evidence>
<evidence type="ECO:0000256" key="7">
    <source>
        <dbReference type="ARBA" id="ARBA00023136"/>
    </source>
</evidence>
<dbReference type="PROSITE" id="PS00211">
    <property type="entry name" value="ABC_TRANSPORTER_1"/>
    <property type="match status" value="1"/>
</dbReference>
<evidence type="ECO:0000256" key="6">
    <source>
        <dbReference type="ARBA" id="ARBA00022840"/>
    </source>
</evidence>
<evidence type="ECO:0000256" key="3">
    <source>
        <dbReference type="ARBA" id="ARBA00022448"/>
    </source>
</evidence>
<feature type="domain" description="ABC transporter" evidence="8">
    <location>
        <begin position="12"/>
        <end position="264"/>
    </location>
</feature>
<dbReference type="GO" id="GO:0015833">
    <property type="term" value="P:peptide transport"/>
    <property type="evidence" value="ECO:0007669"/>
    <property type="project" value="InterPro"/>
</dbReference>
<keyword evidence="10" id="KW-1185">Reference proteome</keyword>
<dbReference type="GO" id="GO:0005524">
    <property type="term" value="F:ATP binding"/>
    <property type="evidence" value="ECO:0007669"/>
    <property type="project" value="UniProtKB-KW"/>
</dbReference>
<protein>
    <submittedName>
        <fullName evidence="9">ABC transporter ATP-binding protein</fullName>
    </submittedName>
</protein>
<comment type="similarity">
    <text evidence="2">Belongs to the ABC transporter superfamily.</text>
</comment>
<dbReference type="InterPro" id="IPR003593">
    <property type="entry name" value="AAA+_ATPase"/>
</dbReference>
<reference evidence="9 10" key="1">
    <citation type="submission" date="2019-04" db="EMBL/GenBank/DDBJ databases">
        <title>Microbes associate with the intestines of laboratory mice.</title>
        <authorList>
            <person name="Navarre W."/>
            <person name="Wong E."/>
            <person name="Huang K."/>
            <person name="Tropini C."/>
            <person name="Ng K."/>
            <person name="Yu B."/>
        </authorList>
    </citation>
    <scope>NUCLEOTIDE SEQUENCE [LARGE SCALE GENOMIC DNA]</scope>
    <source>
        <strain evidence="9 10">NM50_B9-20</strain>
    </source>
</reference>
<dbReference type="GO" id="GO:0016887">
    <property type="term" value="F:ATP hydrolysis activity"/>
    <property type="evidence" value="ECO:0007669"/>
    <property type="project" value="InterPro"/>
</dbReference>
<keyword evidence="6 9" id="KW-0067">ATP-binding</keyword>
<dbReference type="Pfam" id="PF08352">
    <property type="entry name" value="oligo_HPY"/>
    <property type="match status" value="1"/>
</dbReference>
<keyword evidence="3" id="KW-0813">Transport</keyword>
<comment type="caution">
    <text evidence="9">The sequence shown here is derived from an EMBL/GenBank/DDBJ whole genome shotgun (WGS) entry which is preliminary data.</text>
</comment>
<keyword evidence="4" id="KW-1003">Cell membrane</keyword>
<dbReference type="RefSeq" id="WP_136004073.1">
    <property type="nucleotide sequence ID" value="NZ_SRYR01000001.1"/>
</dbReference>
<dbReference type="EMBL" id="SRYR01000001">
    <property type="protein sequence ID" value="TGY43606.1"/>
    <property type="molecule type" value="Genomic_DNA"/>
</dbReference>
<dbReference type="InterPro" id="IPR027417">
    <property type="entry name" value="P-loop_NTPase"/>
</dbReference>
<proteinExistence type="inferred from homology"/>
<evidence type="ECO:0000256" key="5">
    <source>
        <dbReference type="ARBA" id="ARBA00022741"/>
    </source>
</evidence>
<evidence type="ECO:0000256" key="1">
    <source>
        <dbReference type="ARBA" id="ARBA00004202"/>
    </source>
</evidence>
<dbReference type="SMART" id="SM00382">
    <property type="entry name" value="AAA"/>
    <property type="match status" value="1"/>
</dbReference>
<dbReference type="NCBIfam" id="TIGR01727">
    <property type="entry name" value="oligo_HPY"/>
    <property type="match status" value="1"/>
</dbReference>
<evidence type="ECO:0000256" key="4">
    <source>
        <dbReference type="ARBA" id="ARBA00022475"/>
    </source>
</evidence>
<sequence>MEKLINKSESILDVKDLKVSYHTYAGEVQSVRGVSFDVARGEVLAIVGESGCGKSVTARAIMSLILGPQGEIKDGSKILYNGEDILCYDKKRIREFRGGECAMIFQDALTSLNPTMKVGNQIIENLVAHRSMDKKTAREEAIRILESVGIPNAKERIDQYPHQFSGGMRQRVMIAIAVACEPKILIADEPTTALDVTIQAQILELINELKDRLNTAVILITHDFGVVAGMADKIAVMYAGQIIESGEKREIFYNPKHPYTWALLNSVPKLGWKGKQLLDTIKGTPPDLIAPPKGCAFAARCKYCMNICLEEEPKEYSFGDIHKAKCWLYSEELPEEILEEIMEERKNG</sequence>
<dbReference type="SUPFAM" id="SSF52540">
    <property type="entry name" value="P-loop containing nucleoside triphosphate hydrolases"/>
    <property type="match status" value="1"/>
</dbReference>
<gene>
    <name evidence="9" type="ORF">E5347_01985</name>
</gene>
<dbReference type="Gene3D" id="3.40.50.300">
    <property type="entry name" value="P-loop containing nucleotide triphosphate hydrolases"/>
    <property type="match status" value="1"/>
</dbReference>
<evidence type="ECO:0000313" key="10">
    <source>
        <dbReference type="Proteomes" id="UP000306888"/>
    </source>
</evidence>
<dbReference type="GO" id="GO:0005886">
    <property type="term" value="C:plasma membrane"/>
    <property type="evidence" value="ECO:0007669"/>
    <property type="project" value="UniProtKB-SubCell"/>
</dbReference>
<dbReference type="InterPro" id="IPR050388">
    <property type="entry name" value="ABC_Ni/Peptide_Import"/>
</dbReference>
<dbReference type="Pfam" id="PF00005">
    <property type="entry name" value="ABC_tran"/>
    <property type="match status" value="1"/>
</dbReference>
<dbReference type="InterPro" id="IPR003439">
    <property type="entry name" value="ABC_transporter-like_ATP-bd"/>
</dbReference>
<dbReference type="InterPro" id="IPR017871">
    <property type="entry name" value="ABC_transporter-like_CS"/>
</dbReference>
<dbReference type="Proteomes" id="UP000306888">
    <property type="component" value="Unassembled WGS sequence"/>
</dbReference>
<dbReference type="PANTHER" id="PTHR43297:SF2">
    <property type="entry name" value="DIPEPTIDE TRANSPORT ATP-BINDING PROTEIN DPPD"/>
    <property type="match status" value="1"/>
</dbReference>
<dbReference type="CDD" id="cd03257">
    <property type="entry name" value="ABC_NikE_OppD_transporters"/>
    <property type="match status" value="1"/>
</dbReference>
<keyword evidence="5" id="KW-0547">Nucleotide-binding</keyword>
<organism evidence="9 10">
    <name type="scientific">Clostridium sartagoforme</name>
    <dbReference type="NCBI Taxonomy" id="84031"/>
    <lineage>
        <taxon>Bacteria</taxon>
        <taxon>Bacillati</taxon>
        <taxon>Bacillota</taxon>
        <taxon>Clostridia</taxon>
        <taxon>Eubacteriales</taxon>
        <taxon>Clostridiaceae</taxon>
        <taxon>Clostridium</taxon>
    </lineage>
</organism>
<dbReference type="AlphaFoldDB" id="A0A4S2DMP7"/>
<dbReference type="OrthoDB" id="9806285at2"/>
<evidence type="ECO:0000259" key="8">
    <source>
        <dbReference type="PROSITE" id="PS50893"/>
    </source>
</evidence>
<dbReference type="FunFam" id="3.40.50.300:FF:000016">
    <property type="entry name" value="Oligopeptide ABC transporter ATP-binding component"/>
    <property type="match status" value="1"/>
</dbReference>
<comment type="subcellular location">
    <subcellularLocation>
        <location evidence="1">Cell membrane</location>
        <topology evidence="1">Peripheral membrane protein</topology>
    </subcellularLocation>
</comment>